<dbReference type="Pfam" id="PF00441">
    <property type="entry name" value="Acyl-CoA_dh_1"/>
    <property type="match status" value="1"/>
</dbReference>
<proteinExistence type="inferred from homology"/>
<keyword evidence="9" id="KW-1185">Reference proteome</keyword>
<keyword evidence="2 4" id="KW-0285">Flavoprotein</keyword>
<dbReference type="InterPro" id="IPR036250">
    <property type="entry name" value="AcylCo_DH-like_C"/>
</dbReference>
<keyword evidence="3 4" id="KW-0274">FAD</keyword>
<dbReference type="AlphaFoldDB" id="A0A9P7ZHW5"/>
<dbReference type="InterPro" id="IPR041504">
    <property type="entry name" value="AidB_N"/>
</dbReference>
<dbReference type="InterPro" id="IPR052904">
    <property type="entry name" value="Acyl-CoA_dehydrogenase-like"/>
</dbReference>
<feature type="domain" description="Acyl-CoA oxidase/dehydrogenase middle" evidence="6">
    <location>
        <begin position="210"/>
        <end position="337"/>
    </location>
</feature>
<evidence type="ECO:0000256" key="3">
    <source>
        <dbReference type="ARBA" id="ARBA00022827"/>
    </source>
</evidence>
<sequence length="666" mass="73644">MANGSRLPSSSTAGFFQSLPVVEPQYTLPELVKSGAEDVQEASDDPVLARILMQYLPPKAQSEVGAAIHRLSRRVLHPSTLGHAVDAETNIPVLRPLTTFGMENRVDPLWTSEGWKALKAIGIEEDIVGRAYAQSKSHNRRVEQFGLAHVWTHTSSMTMCPASMTDGAVKLLSRHLEKPDGDQPGRNAVFKESLRRLVSKDPREAWTSGQWMTERTGGSDVSGTETLARRLTGEEIASDEQLGRTQDGIGLPLGPWRIDGFKWFSSATDSDMAVLLAQTGKGLSAFYIPMRRNEGTRVLTSLETTVDVATELNGIRIQRLKHKMGTRALPTAELELKGARGWLIGEEGKGIKEIATLLNITRVHAATSSVSYWARGMSICRAYSRVRKTRGRPLTENSQHVFWMAEETVKYWAAAHFAFFGVALLGSNEQGWKETAEDTAAKILIPREDRAREALLRLLTPVMKAQVTVGAVSGLRASMECLGGVGYCENQEDGGVLNIAKMFRDASVNAIWEGTVSVMAEDVGRVIKGSQKQGVNVVEDIFAAWARGVLRHCGARFAQECAIVDERLEELISLVRNIVPAELEYRGRDLLVHLEAISCAVLLLFNAHTDGDELASHIATRYTWSKAVLHSQYRRETSNWEREVSTDRYIFLGKKDQPREGLQGKL</sequence>
<evidence type="ECO:0000259" key="6">
    <source>
        <dbReference type="Pfam" id="PF02770"/>
    </source>
</evidence>
<evidence type="ECO:0000313" key="9">
    <source>
        <dbReference type="Proteomes" id="UP000887229"/>
    </source>
</evidence>
<evidence type="ECO:0000313" key="8">
    <source>
        <dbReference type="EMBL" id="KAG9252428.1"/>
    </source>
</evidence>
<dbReference type="PANTHER" id="PTHR42707">
    <property type="entry name" value="ACYL-COA DEHYDROGENASE"/>
    <property type="match status" value="1"/>
</dbReference>
<organism evidence="8 9">
    <name type="scientific">Emericellopsis atlantica</name>
    <dbReference type="NCBI Taxonomy" id="2614577"/>
    <lineage>
        <taxon>Eukaryota</taxon>
        <taxon>Fungi</taxon>
        <taxon>Dikarya</taxon>
        <taxon>Ascomycota</taxon>
        <taxon>Pezizomycotina</taxon>
        <taxon>Sordariomycetes</taxon>
        <taxon>Hypocreomycetidae</taxon>
        <taxon>Hypocreales</taxon>
        <taxon>Bionectriaceae</taxon>
        <taxon>Emericellopsis</taxon>
    </lineage>
</organism>
<dbReference type="InterPro" id="IPR006091">
    <property type="entry name" value="Acyl-CoA_Oxase/DH_mid-dom"/>
</dbReference>
<evidence type="ECO:0000259" key="7">
    <source>
        <dbReference type="Pfam" id="PF18158"/>
    </source>
</evidence>
<dbReference type="Gene3D" id="1.20.140.10">
    <property type="entry name" value="Butyryl-CoA Dehydrogenase, subunit A, domain 3"/>
    <property type="match status" value="1"/>
</dbReference>
<feature type="domain" description="Acyl-CoA dehydrogenase/oxidase C-terminal" evidence="5">
    <location>
        <begin position="348"/>
        <end position="527"/>
    </location>
</feature>
<gene>
    <name evidence="8" type="ORF">F5Z01DRAFT_660666</name>
</gene>
<reference evidence="8" key="1">
    <citation type="journal article" date="2021" name="IMA Fungus">
        <title>Genomic characterization of three marine fungi, including Emericellopsis atlantica sp. nov. with signatures of a generalist lifestyle and marine biomass degradation.</title>
        <authorList>
            <person name="Hagestad O.C."/>
            <person name="Hou L."/>
            <person name="Andersen J.H."/>
            <person name="Hansen E.H."/>
            <person name="Altermark B."/>
            <person name="Li C."/>
            <person name="Kuhnert E."/>
            <person name="Cox R.J."/>
            <person name="Crous P.W."/>
            <person name="Spatafora J.W."/>
            <person name="Lail K."/>
            <person name="Amirebrahimi M."/>
            <person name="Lipzen A."/>
            <person name="Pangilinan J."/>
            <person name="Andreopoulos W."/>
            <person name="Hayes R.D."/>
            <person name="Ng V."/>
            <person name="Grigoriev I.V."/>
            <person name="Jackson S.A."/>
            <person name="Sutton T.D.S."/>
            <person name="Dobson A.D.W."/>
            <person name="Rama T."/>
        </authorList>
    </citation>
    <scope>NUCLEOTIDE SEQUENCE</scope>
    <source>
        <strain evidence="8">TS7</strain>
    </source>
</reference>
<dbReference type="RefSeq" id="XP_046116352.1">
    <property type="nucleotide sequence ID" value="XM_046263844.1"/>
</dbReference>
<dbReference type="GeneID" id="70294747"/>
<dbReference type="Pfam" id="PF18158">
    <property type="entry name" value="AidB_N"/>
    <property type="match status" value="1"/>
</dbReference>
<comment type="caution">
    <text evidence="8">The sequence shown here is derived from an EMBL/GenBank/DDBJ whole genome shotgun (WGS) entry which is preliminary data.</text>
</comment>
<dbReference type="SUPFAM" id="SSF47203">
    <property type="entry name" value="Acyl-CoA dehydrogenase C-terminal domain-like"/>
    <property type="match status" value="1"/>
</dbReference>
<comment type="cofactor">
    <cofactor evidence="4">
        <name>FAD</name>
        <dbReference type="ChEBI" id="CHEBI:57692"/>
    </cofactor>
</comment>
<dbReference type="InterPro" id="IPR009100">
    <property type="entry name" value="AcylCoA_DH/oxidase_NM_dom_sf"/>
</dbReference>
<accession>A0A9P7ZHW5</accession>
<dbReference type="PANTHER" id="PTHR42707:SF2">
    <property type="entry name" value="ACD11 DEHYDROGENASE"/>
    <property type="match status" value="1"/>
</dbReference>
<name>A0A9P7ZHW5_9HYPO</name>
<feature type="domain" description="Adaptive response protein AidB N-terminal" evidence="7">
    <location>
        <begin position="43"/>
        <end position="175"/>
    </location>
</feature>
<dbReference type="EMBL" id="MU251262">
    <property type="protein sequence ID" value="KAG9252428.1"/>
    <property type="molecule type" value="Genomic_DNA"/>
</dbReference>
<dbReference type="GO" id="GO:0003995">
    <property type="term" value="F:acyl-CoA dehydrogenase activity"/>
    <property type="evidence" value="ECO:0007669"/>
    <property type="project" value="TreeGrafter"/>
</dbReference>
<dbReference type="InterPro" id="IPR009075">
    <property type="entry name" value="AcylCo_DH/oxidase_C"/>
</dbReference>
<dbReference type="Gene3D" id="2.40.110.20">
    <property type="match status" value="1"/>
</dbReference>
<dbReference type="Proteomes" id="UP000887229">
    <property type="component" value="Unassembled WGS sequence"/>
</dbReference>
<comment type="similarity">
    <text evidence="1 4">Belongs to the acyl-CoA dehydrogenase family.</text>
</comment>
<evidence type="ECO:0000259" key="5">
    <source>
        <dbReference type="Pfam" id="PF00441"/>
    </source>
</evidence>
<keyword evidence="4" id="KW-0560">Oxidoreductase</keyword>
<evidence type="ECO:0000256" key="2">
    <source>
        <dbReference type="ARBA" id="ARBA00022630"/>
    </source>
</evidence>
<dbReference type="OrthoDB" id="10251155at2759"/>
<dbReference type="Pfam" id="PF02770">
    <property type="entry name" value="Acyl-CoA_dh_M"/>
    <property type="match status" value="1"/>
</dbReference>
<evidence type="ECO:0000256" key="1">
    <source>
        <dbReference type="ARBA" id="ARBA00009347"/>
    </source>
</evidence>
<dbReference type="SUPFAM" id="SSF56645">
    <property type="entry name" value="Acyl-CoA dehydrogenase NM domain-like"/>
    <property type="match status" value="1"/>
</dbReference>
<protein>
    <submittedName>
        <fullName evidence="8">Acyl-CoA dehydrogenase/oxidase</fullName>
    </submittedName>
</protein>
<evidence type="ECO:0000256" key="4">
    <source>
        <dbReference type="RuleBase" id="RU362125"/>
    </source>
</evidence>